<feature type="domain" description="FAR1" evidence="1">
    <location>
        <begin position="73"/>
        <end position="163"/>
    </location>
</feature>
<dbReference type="InterPro" id="IPR004330">
    <property type="entry name" value="FAR1_DNA_bnd_dom"/>
</dbReference>
<keyword evidence="3" id="KW-1185">Reference proteome</keyword>
<organism evidence="3 4">
    <name type="scientific">Arachis duranensis</name>
    <name type="common">Wild peanut</name>
    <dbReference type="NCBI Taxonomy" id="130453"/>
    <lineage>
        <taxon>Eukaryota</taxon>
        <taxon>Viridiplantae</taxon>
        <taxon>Streptophyta</taxon>
        <taxon>Embryophyta</taxon>
        <taxon>Tracheophyta</taxon>
        <taxon>Spermatophyta</taxon>
        <taxon>Magnoliopsida</taxon>
        <taxon>eudicotyledons</taxon>
        <taxon>Gunneridae</taxon>
        <taxon>Pentapetalae</taxon>
        <taxon>rosids</taxon>
        <taxon>fabids</taxon>
        <taxon>Fabales</taxon>
        <taxon>Fabaceae</taxon>
        <taxon>Papilionoideae</taxon>
        <taxon>50 kb inversion clade</taxon>
        <taxon>dalbergioids sensu lato</taxon>
        <taxon>Dalbergieae</taxon>
        <taxon>Pterocarpus clade</taxon>
        <taxon>Arachis</taxon>
    </lineage>
</organism>
<feature type="domain" description="MULE transposase" evidence="2">
    <location>
        <begin position="285"/>
        <end position="379"/>
    </location>
</feature>
<dbReference type="AlphaFoldDB" id="A0A6P4BQK9"/>
<evidence type="ECO:0000313" key="3">
    <source>
        <dbReference type="Proteomes" id="UP000515211"/>
    </source>
</evidence>
<reference evidence="4" key="2">
    <citation type="submission" date="2025-08" db="UniProtKB">
        <authorList>
            <consortium name="RefSeq"/>
        </authorList>
    </citation>
    <scope>IDENTIFICATION</scope>
    <source>
        <tissue evidence="4">Whole plant</tissue>
    </source>
</reference>
<dbReference type="KEGG" id="adu:107469264"/>
<gene>
    <name evidence="4" type="primary">LOC107469264</name>
</gene>
<dbReference type="GeneID" id="107469264"/>
<dbReference type="Proteomes" id="UP000515211">
    <property type="component" value="Chromosome 10"/>
</dbReference>
<reference evidence="3" key="1">
    <citation type="journal article" date="2016" name="Nat. Genet.">
        <title>The genome sequences of Arachis duranensis and Arachis ipaensis, the diploid ancestors of cultivated peanut.</title>
        <authorList>
            <person name="Bertioli D.J."/>
            <person name="Cannon S.B."/>
            <person name="Froenicke L."/>
            <person name="Huang G."/>
            <person name="Farmer A.D."/>
            <person name="Cannon E.K."/>
            <person name="Liu X."/>
            <person name="Gao D."/>
            <person name="Clevenger J."/>
            <person name="Dash S."/>
            <person name="Ren L."/>
            <person name="Moretzsohn M.C."/>
            <person name="Shirasawa K."/>
            <person name="Huang W."/>
            <person name="Vidigal B."/>
            <person name="Abernathy B."/>
            <person name="Chu Y."/>
            <person name="Niederhuth C.E."/>
            <person name="Umale P."/>
            <person name="Araujo A.C."/>
            <person name="Kozik A."/>
            <person name="Kim K.D."/>
            <person name="Burow M.D."/>
            <person name="Varshney R.K."/>
            <person name="Wang X."/>
            <person name="Zhang X."/>
            <person name="Barkley N."/>
            <person name="Guimaraes P.M."/>
            <person name="Isobe S."/>
            <person name="Guo B."/>
            <person name="Liao B."/>
            <person name="Stalker H.T."/>
            <person name="Schmitz R.J."/>
            <person name="Scheffler B.E."/>
            <person name="Leal-Bertioli S.C."/>
            <person name="Xun X."/>
            <person name="Jackson S.A."/>
            <person name="Michelmore R."/>
            <person name="Ozias-Akins P."/>
        </authorList>
    </citation>
    <scope>NUCLEOTIDE SEQUENCE [LARGE SCALE GENOMIC DNA]</scope>
    <source>
        <strain evidence="3">cv. V14167</strain>
    </source>
</reference>
<evidence type="ECO:0000259" key="2">
    <source>
        <dbReference type="Pfam" id="PF10551"/>
    </source>
</evidence>
<protein>
    <submittedName>
        <fullName evidence="4">Protein FAR1-RELATED SEQUENCE 5-like</fullName>
    </submittedName>
</protein>
<evidence type="ECO:0000259" key="1">
    <source>
        <dbReference type="Pfam" id="PF03101"/>
    </source>
</evidence>
<dbReference type="PANTHER" id="PTHR47718:SF15">
    <property type="entry name" value="PROTEIN FAR1-RELATED SEQUENCE 5-LIKE"/>
    <property type="match status" value="1"/>
</dbReference>
<dbReference type="RefSeq" id="XP_015944125.1">
    <property type="nucleotide sequence ID" value="XM_016088639.1"/>
</dbReference>
<accession>A0A6P4BQK9</accession>
<evidence type="ECO:0000313" key="4">
    <source>
        <dbReference type="RefSeq" id="XP_015944125.1"/>
    </source>
</evidence>
<dbReference type="PANTHER" id="PTHR47718">
    <property type="entry name" value="OS01G0519700 PROTEIN"/>
    <property type="match status" value="1"/>
</dbReference>
<proteinExistence type="predicted"/>
<dbReference type="Pfam" id="PF03101">
    <property type="entry name" value="FAR1"/>
    <property type="match status" value="1"/>
</dbReference>
<dbReference type="Pfam" id="PF10551">
    <property type="entry name" value="MULE"/>
    <property type="match status" value="1"/>
</dbReference>
<dbReference type="InterPro" id="IPR018289">
    <property type="entry name" value="MULE_transposase_dom"/>
</dbReference>
<sequence length="395" mass="44675">MECYGGMGKANGLSPDESKNDLCLSNNNVVDEDDLRKVESLSDEDGREYGYVIGLTAEDIMKKVFRSEERAYDFYGRLGKCNGFGVRKGDYAKDEDGSVVRRRFFCNRAGLRDGKHYNRLDRKRCHRPETCTNCQALMSVYLDKGSSVWKVRKVILEHNHELIPTGMVHMIRSFRAISGSAKAHMDGMHTYGLPTSKILGYMAGIAGGYSSLGFTKKDAYNYMDRSKRAKVVDGDMNTAIVYLEGKAAVDPMSMARYNLTEEGMLGNMFWADGPSRVDFQHFGDVVAFDSTYKKNKYNRPLVIFLGSNNHKKTTIFGFGLVLDETISSYKWMLENLLEVMCRKLPSVVVTDGDESMIAAVREVLPRATHRLCAWHLQKNVTSNTNEQMFRDVFAK</sequence>
<name>A0A6P4BQK9_ARADU</name>